<feature type="region of interest" description="Disordered" evidence="1">
    <location>
        <begin position="147"/>
        <end position="201"/>
    </location>
</feature>
<dbReference type="HOGENOM" id="CLU_055590_0_0_4"/>
<keyword evidence="2" id="KW-0472">Membrane</keyword>
<keyword evidence="5" id="KW-1185">Reference proteome</keyword>
<gene>
    <name evidence="4" type="ordered locus">BMA3012</name>
</gene>
<dbReference type="EMBL" id="CP000010">
    <property type="protein sequence ID" value="AAU48429.1"/>
    <property type="molecule type" value="Genomic_DNA"/>
</dbReference>
<sequence>MRFSPGWGRPGLPGRDWARLPPPELAPRAALLCTYPAPHAHRCMSDRTPCPPTASHGSPKRTGQHTAHARISPDPSTSTAAIRPAYAFTIAASHGRVDSAVQPSSPPRAMGTEPRSDRHLPHRPRAPTPLSPTRPAVRLCTSKTRRRRIGHTSETQQQRVGIRTRARCRPHSAARRLSNTSCPRRKPSASAPGRRAFGWPSRHHQEGAMSLIVAARFTTQRAAEAATQRLLDSGFVAEDVSLFFVNPRGQHAPRWSERLSRAQHAATRPLDAMQHARHGTTIGAVAGAIFGVALFSLVTPSLVVALCAAGVGAFLGGWIGGMMHKEDFTRTHVRELAHDAIHHETRASGMLVAVHVTADSQADAARALAEAGGADIERATGRWQSGRWADFDPTRAPQPFDGAQQPAQRHA</sequence>
<protein>
    <recommendedName>
        <fullName evidence="3">Glycine zipper domain-containing protein</fullName>
    </recommendedName>
</protein>
<dbReference type="Proteomes" id="UP000006693">
    <property type="component" value="Chromosome 1"/>
</dbReference>
<feature type="region of interest" description="Disordered" evidence="1">
    <location>
        <begin position="97"/>
        <end position="135"/>
    </location>
</feature>
<evidence type="ECO:0000313" key="5">
    <source>
        <dbReference type="Proteomes" id="UP000006693"/>
    </source>
</evidence>
<keyword evidence="2" id="KW-0812">Transmembrane</keyword>
<proteinExistence type="predicted"/>
<name>A0A0H2WGF1_BURMA</name>
<feature type="region of interest" description="Disordered" evidence="1">
    <location>
        <begin position="386"/>
        <end position="411"/>
    </location>
</feature>
<dbReference type="eggNOG" id="ENOG5031C5Z">
    <property type="taxonomic scope" value="Bacteria"/>
</dbReference>
<accession>A0A0H2WGF1</accession>
<feature type="transmembrane region" description="Helical" evidence="2">
    <location>
        <begin position="303"/>
        <end position="321"/>
    </location>
</feature>
<organism evidence="4 5">
    <name type="scientific">Burkholderia mallei (strain ATCC 23344)</name>
    <dbReference type="NCBI Taxonomy" id="243160"/>
    <lineage>
        <taxon>Bacteria</taxon>
        <taxon>Pseudomonadati</taxon>
        <taxon>Pseudomonadota</taxon>
        <taxon>Betaproteobacteria</taxon>
        <taxon>Burkholderiales</taxon>
        <taxon>Burkholderiaceae</taxon>
        <taxon>Burkholderia</taxon>
        <taxon>pseudomallei group</taxon>
    </lineage>
</organism>
<keyword evidence="2" id="KW-1133">Transmembrane helix</keyword>
<feature type="region of interest" description="Disordered" evidence="1">
    <location>
        <begin position="50"/>
        <end position="78"/>
    </location>
</feature>
<evidence type="ECO:0000259" key="3">
    <source>
        <dbReference type="Pfam" id="PF13488"/>
    </source>
</evidence>
<dbReference type="Pfam" id="PF13488">
    <property type="entry name" value="Gly-zipper_Omp"/>
    <property type="match status" value="1"/>
</dbReference>
<dbReference type="InterPro" id="IPR039567">
    <property type="entry name" value="Gly-zipper"/>
</dbReference>
<dbReference type="KEGG" id="bma:BMA3012"/>
<evidence type="ECO:0000313" key="4">
    <source>
        <dbReference type="EMBL" id="AAU48429.1"/>
    </source>
</evidence>
<feature type="domain" description="Glycine zipper" evidence="3">
    <location>
        <begin position="282"/>
        <end position="326"/>
    </location>
</feature>
<dbReference type="PATRIC" id="fig|243160.12.peg.3087"/>
<feature type="compositionally biased region" description="Basic residues" evidence="1">
    <location>
        <begin position="162"/>
        <end position="174"/>
    </location>
</feature>
<evidence type="ECO:0000256" key="1">
    <source>
        <dbReference type="SAM" id="MobiDB-lite"/>
    </source>
</evidence>
<reference evidence="4 5" key="1">
    <citation type="journal article" date="2004" name="Proc. Natl. Acad. Sci. U.S.A.">
        <title>Structural flexibility in the Burkholderia mallei genome.</title>
        <authorList>
            <person name="Nierman W.C."/>
            <person name="DeShazer D."/>
            <person name="Kim H.S."/>
            <person name="Tettelin H."/>
            <person name="Nelson K.E."/>
            <person name="Feldblyum T."/>
            <person name="Ulrich R.L."/>
            <person name="Ronning C.M."/>
            <person name="Brinkac L.M."/>
            <person name="Daugherty S.C."/>
            <person name="Davidsen T.D."/>
            <person name="Deboy R.T."/>
            <person name="Dimitrov G."/>
            <person name="Dodson R.J."/>
            <person name="Durkin A.S."/>
            <person name="Gwinn M.L."/>
            <person name="Haft D.H."/>
            <person name="Khouri H."/>
            <person name="Kolonay J.F."/>
            <person name="Madupu R."/>
            <person name="Mohammoud Y."/>
            <person name="Nelson W.C."/>
            <person name="Radune D."/>
            <person name="Romero C.M."/>
            <person name="Sarria S."/>
            <person name="Selengut J."/>
            <person name="Shamblin C."/>
            <person name="Sullivan S.A."/>
            <person name="White O."/>
            <person name="Yu Y."/>
            <person name="Zafar N."/>
            <person name="Zhou L."/>
            <person name="Fraser C.M."/>
        </authorList>
    </citation>
    <scope>NUCLEOTIDE SEQUENCE [LARGE SCALE GENOMIC DNA]</scope>
    <source>
        <strain evidence="4 5">ATCC 23344</strain>
    </source>
</reference>
<dbReference type="AlphaFoldDB" id="A0A0H2WGF1"/>
<evidence type="ECO:0000256" key="2">
    <source>
        <dbReference type="SAM" id="Phobius"/>
    </source>
</evidence>